<accession>A0AAQ2DMV3</accession>
<dbReference type="EMBL" id="RRNI01000083">
    <property type="protein sequence ID" value="TJH15213.1"/>
    <property type="molecule type" value="Genomic_DNA"/>
</dbReference>
<evidence type="ECO:0000313" key="1">
    <source>
        <dbReference type="EMBL" id="TJH15213.1"/>
    </source>
</evidence>
<evidence type="ECO:0000313" key="2">
    <source>
        <dbReference type="Proteomes" id="UP000306700"/>
    </source>
</evidence>
<name>A0AAQ2DMV3_ECOLX</name>
<dbReference type="AlphaFoldDB" id="A0AAQ2DMV3"/>
<dbReference type="InterPro" id="IPR009759">
    <property type="entry name" value="Phage_ES18_Gp24"/>
</dbReference>
<dbReference type="Pfam" id="PF07041">
    <property type="entry name" value="DUF1327"/>
    <property type="match status" value="1"/>
</dbReference>
<gene>
    <name evidence="1" type="ORF">C9160_26520</name>
</gene>
<dbReference type="RefSeq" id="WP_001371270.1">
    <property type="nucleotide sequence ID" value="NZ_BFKW01000030.1"/>
</dbReference>
<reference evidence="1 2" key="1">
    <citation type="submission" date="2018-12" db="EMBL/GenBank/DDBJ databases">
        <title>Food and Water Safety Consortium.</title>
        <authorList>
            <person name="Tyson S."/>
            <person name="Peterson C.-L."/>
            <person name="Olson A."/>
            <person name="Tyler S."/>
            <person name="Cabral J."/>
            <person name="Lynch T."/>
            <person name="Knox N."/>
            <person name="Van Domselaar G."/>
            <person name="Graham M."/>
        </authorList>
    </citation>
    <scope>NUCLEOTIDE SEQUENCE [LARGE SCALE GENOMIC DNA]</scope>
    <source>
        <strain evidence="1 2">FWSEC0384</strain>
    </source>
</reference>
<protein>
    <submittedName>
        <fullName evidence="1">DUF1327 domain-containing protein</fullName>
    </submittedName>
</protein>
<comment type="caution">
    <text evidence="1">The sequence shown here is derived from an EMBL/GenBank/DDBJ whole genome shotgun (WGS) entry which is preliminary data.</text>
</comment>
<organism evidence="1 2">
    <name type="scientific">Escherichia coli</name>
    <dbReference type="NCBI Taxonomy" id="562"/>
    <lineage>
        <taxon>Bacteria</taxon>
        <taxon>Pseudomonadati</taxon>
        <taxon>Pseudomonadota</taxon>
        <taxon>Gammaproteobacteria</taxon>
        <taxon>Enterobacterales</taxon>
        <taxon>Enterobacteriaceae</taxon>
        <taxon>Escherichia</taxon>
    </lineage>
</organism>
<proteinExistence type="predicted"/>
<sequence>MKKYDMTVKSFHMGDKNVVVVLGIYNYQVPSMLLFNIEIDIERREDATIPFYEALALKKAASLIHEISDDLAVAA</sequence>
<dbReference type="Proteomes" id="UP000306700">
    <property type="component" value="Unassembled WGS sequence"/>
</dbReference>